<evidence type="ECO:0000259" key="1">
    <source>
        <dbReference type="Pfam" id="PF12705"/>
    </source>
</evidence>
<evidence type="ECO:0000313" key="3">
    <source>
        <dbReference type="Proteomes" id="UP000202761"/>
    </source>
</evidence>
<name>A0A1X9SJG2_9VIRU</name>
<evidence type="ECO:0000313" key="2">
    <source>
        <dbReference type="EMBL" id="ARQ96360.1"/>
    </source>
</evidence>
<dbReference type="Gene3D" id="3.90.320.10">
    <property type="match status" value="1"/>
</dbReference>
<dbReference type="RefSeq" id="YP_009362564.1">
    <property type="nucleotide sequence ID" value="NC_034620.1"/>
</dbReference>
<sequence length="205" mass="24870">MTNYEEFVKQSFKMKYPEDTIFPSEIGICFRKSYFSRKFEFEKAVNEITLDLGEQYHEKVEHYFQEKLNCKAEIEIKGEIENIKISGRIDLICNNDLIELKTITSNYFNIKEYHLYQVSIYYYLLQQQNYKIDNVYIIYLNRINKEVRQFQIDKKVLDEYTKKTIDWIKKFKEFMKSQDYKTIPGANNYLCKNCEFKAKCFGSLF</sequence>
<protein>
    <recommendedName>
        <fullName evidence="1">PD-(D/E)XK endonuclease-like domain-containing protein</fullName>
    </recommendedName>
</protein>
<dbReference type="Pfam" id="PF12705">
    <property type="entry name" value="PDDEXK_1"/>
    <property type="match status" value="1"/>
</dbReference>
<dbReference type="OrthoDB" id="8124at10239"/>
<proteinExistence type="predicted"/>
<dbReference type="InterPro" id="IPR011604">
    <property type="entry name" value="PDDEXK-like_dom_sf"/>
</dbReference>
<dbReference type="KEGG" id="vg:32878391"/>
<feature type="domain" description="PD-(D/E)XK endonuclease-like" evidence="1">
    <location>
        <begin position="51"/>
        <end position="200"/>
    </location>
</feature>
<dbReference type="GeneID" id="32878391"/>
<keyword evidence="3" id="KW-1185">Reference proteome</keyword>
<accession>A0A1X9SJG2</accession>
<dbReference type="Proteomes" id="UP000202761">
    <property type="component" value="Segment"/>
</dbReference>
<organism evidence="2 3">
    <name type="scientific">Sulfolobus islandicus rod-shaped virus 9</name>
    <dbReference type="NCBI Taxonomy" id="1983552"/>
    <lineage>
        <taxon>Viruses</taxon>
        <taxon>Adnaviria</taxon>
        <taxon>Zilligvirae</taxon>
        <taxon>Taleaviricota</taxon>
        <taxon>Tokiviricetes</taxon>
        <taxon>Ligamenvirales</taxon>
        <taxon>Rudiviridae</taxon>
        <taxon>Usarudivirus</taxon>
        <taxon>Usarudivirus aestus</taxon>
        <taxon>Usarudivirus SIRV9</taxon>
    </lineage>
</organism>
<reference evidence="2 3" key="1">
    <citation type="journal article" date="2017" name="Viruses">
        <title>Differentiation and structure in Sulfolobus islandicus rod-shaped virus populations.</title>
        <authorList>
            <person name="Bautista M.A."/>
            <person name="Black J.A."/>
            <person name="Youngblut N.D."/>
            <person name="Whitaker R.J."/>
        </authorList>
    </citation>
    <scope>NUCLEOTIDE SEQUENCE [LARGE SCALE GENOMIC DNA]</scope>
</reference>
<dbReference type="EMBL" id="KY744228">
    <property type="protein sequence ID" value="ARQ96360.1"/>
    <property type="molecule type" value="Genomic_DNA"/>
</dbReference>
<dbReference type="InterPro" id="IPR038726">
    <property type="entry name" value="PDDEXK_AddAB-type"/>
</dbReference>